<organism evidence="2 3">
    <name type="scientific">Chionoecetes opilio</name>
    <name type="common">Atlantic snow crab</name>
    <name type="synonym">Cancer opilio</name>
    <dbReference type="NCBI Taxonomy" id="41210"/>
    <lineage>
        <taxon>Eukaryota</taxon>
        <taxon>Metazoa</taxon>
        <taxon>Ecdysozoa</taxon>
        <taxon>Arthropoda</taxon>
        <taxon>Crustacea</taxon>
        <taxon>Multicrustacea</taxon>
        <taxon>Malacostraca</taxon>
        <taxon>Eumalacostraca</taxon>
        <taxon>Eucarida</taxon>
        <taxon>Decapoda</taxon>
        <taxon>Pleocyemata</taxon>
        <taxon>Brachyura</taxon>
        <taxon>Eubrachyura</taxon>
        <taxon>Majoidea</taxon>
        <taxon>Majidae</taxon>
        <taxon>Chionoecetes</taxon>
    </lineage>
</organism>
<name>A0A8J4Y4U2_CHIOP</name>
<comment type="caution">
    <text evidence="2">The sequence shown here is derived from an EMBL/GenBank/DDBJ whole genome shotgun (WGS) entry which is preliminary data.</text>
</comment>
<evidence type="ECO:0000313" key="3">
    <source>
        <dbReference type="Proteomes" id="UP000770661"/>
    </source>
</evidence>
<dbReference type="PANTHER" id="PTHR22727:SF15">
    <property type="entry name" value="MRH DOMAIN-CONTAINING PROTEIN"/>
    <property type="match status" value="1"/>
</dbReference>
<proteinExistence type="predicted"/>
<accession>A0A8J4Y4U2</accession>
<gene>
    <name evidence="2" type="ORF">GWK47_054712</name>
</gene>
<dbReference type="PANTHER" id="PTHR22727">
    <property type="entry name" value="PROTEIN CBG13728"/>
    <property type="match status" value="1"/>
</dbReference>
<dbReference type="AlphaFoldDB" id="A0A8J4Y4U2"/>
<reference evidence="2" key="1">
    <citation type="submission" date="2020-07" db="EMBL/GenBank/DDBJ databases">
        <title>The High-quality genome of the commercially important snow crab, Chionoecetes opilio.</title>
        <authorList>
            <person name="Jeong J.-H."/>
            <person name="Ryu S."/>
        </authorList>
    </citation>
    <scope>NUCLEOTIDE SEQUENCE</scope>
    <source>
        <strain evidence="2">MADBK_172401_WGS</strain>
        <tissue evidence="2">Digestive gland</tissue>
    </source>
</reference>
<dbReference type="GO" id="GO:0016020">
    <property type="term" value="C:membrane"/>
    <property type="evidence" value="ECO:0007669"/>
    <property type="project" value="TreeGrafter"/>
</dbReference>
<feature type="chain" id="PRO_5035188878" evidence="1">
    <location>
        <begin position="25"/>
        <end position="139"/>
    </location>
</feature>
<dbReference type="Proteomes" id="UP000770661">
    <property type="component" value="Unassembled WGS sequence"/>
</dbReference>
<keyword evidence="3" id="KW-1185">Reference proteome</keyword>
<feature type="signal peptide" evidence="1">
    <location>
        <begin position="1"/>
        <end position="24"/>
    </location>
</feature>
<protein>
    <submittedName>
        <fullName evidence="2">UPF0577 protein KIAA1324-like</fullName>
    </submittedName>
</protein>
<keyword evidence="1" id="KW-0732">Signal</keyword>
<evidence type="ECO:0000313" key="2">
    <source>
        <dbReference type="EMBL" id="KAG0717321.1"/>
    </source>
</evidence>
<sequence length="139" mass="15415">MGIRLMCRGLLVCLISVWVSLIYALRTCQPEDYHFEFTECDATGGRWRVSVPASDTCEGGKPRAPRRTQGCSVSCEPGWYFSVGELECASCPNGTYSLGGGVRYDSWQTLPSGFTSYAEVFRSAFFLKGRRHGDLNCSE</sequence>
<dbReference type="OrthoDB" id="6375839at2759"/>
<dbReference type="InterPro" id="IPR039181">
    <property type="entry name" value="Elapor1/2"/>
</dbReference>
<dbReference type="EMBL" id="JACEEZ010017813">
    <property type="protein sequence ID" value="KAG0717321.1"/>
    <property type="molecule type" value="Genomic_DNA"/>
</dbReference>
<evidence type="ECO:0000256" key="1">
    <source>
        <dbReference type="SAM" id="SignalP"/>
    </source>
</evidence>